<feature type="domain" description="C2H2-type" evidence="8">
    <location>
        <begin position="75"/>
        <end position="93"/>
    </location>
</feature>
<reference evidence="9" key="1">
    <citation type="submission" date="2022-11" db="EMBL/GenBank/DDBJ databases">
        <title>Centuries of genome instability and evolution in soft-shell clam transmissible cancer (bioRxiv).</title>
        <authorList>
            <person name="Hart S.F.M."/>
            <person name="Yonemitsu M.A."/>
            <person name="Giersch R.M."/>
            <person name="Beal B.F."/>
            <person name="Arriagada G."/>
            <person name="Davis B.W."/>
            <person name="Ostrander E.A."/>
            <person name="Goff S.P."/>
            <person name="Metzger M.J."/>
        </authorList>
    </citation>
    <scope>NUCLEOTIDE SEQUENCE</scope>
    <source>
        <strain evidence="9">MELC-2E11</strain>
        <tissue evidence="9">Siphon/mantle</tissue>
    </source>
</reference>
<evidence type="ECO:0000313" key="9">
    <source>
        <dbReference type="EMBL" id="WAR09170.1"/>
    </source>
</evidence>
<protein>
    <submittedName>
        <fullName evidence="9">ZN235-like protein</fullName>
    </submittedName>
</protein>
<evidence type="ECO:0000256" key="1">
    <source>
        <dbReference type="ARBA" id="ARBA00004123"/>
    </source>
</evidence>
<sequence length="230" mass="26892">MKFSKPHENSHRSEAIQATHTREEQYKCEWCGSAFSLGSFLTSHNRIHTEEKLYKYEPCDVSFSHRSHLPFQLEFTPQCNLQSHIRIHTGEKPYNCDTCVAAFAGRFICRTTLEFTSELIHTSRRIRVHTGEKPYKCLKYGAACSEIFHMHITRGLTPEISHKRGIYFIERVLIGEKPYMAVIYRNTREYTLENSRSHARFVTLLFYRKSLERDRISAGRIVLISLGDLI</sequence>
<evidence type="ECO:0000259" key="8">
    <source>
        <dbReference type="PROSITE" id="PS50157"/>
    </source>
</evidence>
<keyword evidence="4 7" id="KW-0863">Zinc-finger</keyword>
<dbReference type="InterPro" id="IPR036236">
    <property type="entry name" value="Znf_C2H2_sf"/>
</dbReference>
<evidence type="ECO:0000256" key="7">
    <source>
        <dbReference type="PROSITE-ProRule" id="PRU00042"/>
    </source>
</evidence>
<dbReference type="PROSITE" id="PS00028">
    <property type="entry name" value="ZINC_FINGER_C2H2_1"/>
    <property type="match status" value="1"/>
</dbReference>
<dbReference type="SUPFAM" id="SSF57667">
    <property type="entry name" value="beta-beta-alpha zinc fingers"/>
    <property type="match status" value="2"/>
</dbReference>
<dbReference type="PANTHER" id="PTHR23226">
    <property type="entry name" value="ZINC FINGER AND SCAN DOMAIN-CONTAINING"/>
    <property type="match status" value="1"/>
</dbReference>
<evidence type="ECO:0000313" key="10">
    <source>
        <dbReference type="Proteomes" id="UP001164746"/>
    </source>
</evidence>
<name>A0ABY7EGP5_MYAAR</name>
<dbReference type="PROSITE" id="PS50157">
    <property type="entry name" value="ZINC_FINGER_C2H2_2"/>
    <property type="match status" value="2"/>
</dbReference>
<evidence type="ECO:0000256" key="2">
    <source>
        <dbReference type="ARBA" id="ARBA00022723"/>
    </source>
</evidence>
<evidence type="ECO:0000256" key="6">
    <source>
        <dbReference type="ARBA" id="ARBA00023242"/>
    </source>
</evidence>
<dbReference type="Proteomes" id="UP001164746">
    <property type="component" value="Chromosome 6"/>
</dbReference>
<keyword evidence="6" id="KW-0539">Nucleus</keyword>
<evidence type="ECO:0000256" key="4">
    <source>
        <dbReference type="ARBA" id="ARBA00022771"/>
    </source>
</evidence>
<dbReference type="PANTHER" id="PTHR23226:SF416">
    <property type="entry name" value="FI01424P"/>
    <property type="match status" value="1"/>
</dbReference>
<gene>
    <name evidence="9" type="ORF">MAR_019128</name>
</gene>
<keyword evidence="10" id="KW-1185">Reference proteome</keyword>
<evidence type="ECO:0000256" key="5">
    <source>
        <dbReference type="ARBA" id="ARBA00022833"/>
    </source>
</evidence>
<keyword evidence="3" id="KW-0677">Repeat</keyword>
<comment type="subcellular location">
    <subcellularLocation>
        <location evidence="1">Nucleus</location>
    </subcellularLocation>
</comment>
<dbReference type="Gene3D" id="3.30.160.60">
    <property type="entry name" value="Classic Zinc Finger"/>
    <property type="match status" value="3"/>
</dbReference>
<feature type="domain" description="C2H2-type" evidence="8">
    <location>
        <begin position="26"/>
        <end position="53"/>
    </location>
</feature>
<accession>A0ABY7EGP5</accession>
<dbReference type="EMBL" id="CP111017">
    <property type="protein sequence ID" value="WAR09170.1"/>
    <property type="molecule type" value="Genomic_DNA"/>
</dbReference>
<proteinExistence type="predicted"/>
<evidence type="ECO:0000256" key="3">
    <source>
        <dbReference type="ARBA" id="ARBA00022737"/>
    </source>
</evidence>
<dbReference type="InterPro" id="IPR013087">
    <property type="entry name" value="Znf_C2H2_type"/>
</dbReference>
<keyword evidence="5" id="KW-0862">Zinc</keyword>
<keyword evidence="2" id="KW-0479">Metal-binding</keyword>
<organism evidence="9 10">
    <name type="scientific">Mya arenaria</name>
    <name type="common">Soft-shell clam</name>
    <dbReference type="NCBI Taxonomy" id="6604"/>
    <lineage>
        <taxon>Eukaryota</taxon>
        <taxon>Metazoa</taxon>
        <taxon>Spiralia</taxon>
        <taxon>Lophotrochozoa</taxon>
        <taxon>Mollusca</taxon>
        <taxon>Bivalvia</taxon>
        <taxon>Autobranchia</taxon>
        <taxon>Heteroconchia</taxon>
        <taxon>Euheterodonta</taxon>
        <taxon>Imparidentia</taxon>
        <taxon>Neoheterodontei</taxon>
        <taxon>Myida</taxon>
        <taxon>Myoidea</taxon>
        <taxon>Myidae</taxon>
        <taxon>Mya</taxon>
    </lineage>
</organism>